<protein>
    <submittedName>
        <fullName evidence="3">Coiled-coil domain-containing protein 148 isoform B</fullName>
    </submittedName>
</protein>
<accession>A0A151M0D3</accession>
<proteinExistence type="predicted"/>
<evidence type="ECO:0000256" key="2">
    <source>
        <dbReference type="SAM" id="Coils"/>
    </source>
</evidence>
<gene>
    <name evidence="3" type="primary">CCDC148</name>
    <name evidence="3" type="ORF">Y1Q_0011591</name>
</gene>
<dbReference type="InterPro" id="IPR039902">
    <property type="entry name" value="CCDC148/CCDC112"/>
</dbReference>
<dbReference type="STRING" id="8496.A0A151M0D3"/>
<name>A0A151M0D3_ALLMI</name>
<dbReference type="EMBL" id="AKHW03006853">
    <property type="protein sequence ID" value="KYO17975.1"/>
    <property type="molecule type" value="Genomic_DNA"/>
</dbReference>
<reference evidence="3 4" key="1">
    <citation type="journal article" date="2012" name="Genome Biol.">
        <title>Sequencing three crocodilian genomes to illuminate the evolution of archosaurs and amniotes.</title>
        <authorList>
            <person name="St John J.A."/>
            <person name="Braun E.L."/>
            <person name="Isberg S.R."/>
            <person name="Miles L.G."/>
            <person name="Chong A.Y."/>
            <person name="Gongora J."/>
            <person name="Dalzell P."/>
            <person name="Moran C."/>
            <person name="Bed'hom B."/>
            <person name="Abzhanov A."/>
            <person name="Burgess S.C."/>
            <person name="Cooksey A.M."/>
            <person name="Castoe T.A."/>
            <person name="Crawford N.G."/>
            <person name="Densmore L.D."/>
            <person name="Drew J.C."/>
            <person name="Edwards S.V."/>
            <person name="Faircloth B.C."/>
            <person name="Fujita M.K."/>
            <person name="Greenwold M.J."/>
            <person name="Hoffmann F.G."/>
            <person name="Howard J.M."/>
            <person name="Iguchi T."/>
            <person name="Janes D.E."/>
            <person name="Khan S.Y."/>
            <person name="Kohno S."/>
            <person name="de Koning A.J."/>
            <person name="Lance S.L."/>
            <person name="McCarthy F.M."/>
            <person name="McCormack J.E."/>
            <person name="Merchant M.E."/>
            <person name="Peterson D.G."/>
            <person name="Pollock D.D."/>
            <person name="Pourmand N."/>
            <person name="Raney B.J."/>
            <person name="Roessler K.A."/>
            <person name="Sanford J.R."/>
            <person name="Sawyer R.H."/>
            <person name="Schmidt C.J."/>
            <person name="Triplett E.W."/>
            <person name="Tuberville T.D."/>
            <person name="Venegas-Anaya M."/>
            <person name="Howard J.T."/>
            <person name="Jarvis E.D."/>
            <person name="Guillette L.J.Jr."/>
            <person name="Glenn T.C."/>
            <person name="Green R.E."/>
            <person name="Ray D.A."/>
        </authorList>
    </citation>
    <scope>NUCLEOTIDE SEQUENCE [LARGE SCALE GENOMIC DNA]</scope>
    <source>
        <strain evidence="3">KSC_2009_1</strain>
    </source>
</reference>
<evidence type="ECO:0000313" key="4">
    <source>
        <dbReference type="Proteomes" id="UP000050525"/>
    </source>
</evidence>
<keyword evidence="1 2" id="KW-0175">Coiled coil</keyword>
<sequence>MRTQAGGEKENKCEGRGKKGYRCCEQAVWKGLRVLRARVEKMSGRDLRAFITTHRTSDIDNLVVRMKNGLCSRKYKPVDYKQLYALTEEKKIASVNIKLKIRKTEQASKINKEQILLKQHHQVWWQEHKRQSENRHKVEAEIQTFLDERCLETEFLLDVWDLAHNLSKERETYQRNIVDPVWQLREDLKFRLSEMQGCLSQQSSLGLQFNPVKVLEQVDFVKEQQKTFLDQLNLERLALERELEEYKAKVLVYSSEEEAILFHEVPTELLALECPYPDLKTSVLREFHKLADEYWSKLQEIDHQLKVIFRNFGWSEDDLWVFQTVITQYPSDLQRRRTLYLDMLQRYLPDKSRHELVVHEKALDRYHFTRNQHRALMLNWAQAREAFLLKAVMTIAEACAAHEAEMMLANNRRKQQEICADLKGKVLQWRVQQEEAARLEVRKYWAEKQQKWQELEEKDLLYLAELKKLMAEQAFKDRERVKFRQELLEKRWMEKKELALQEAHEEEERQRRLEALRQQVAIVAEFDPARMMADTVASKARMGIGTEEEFILQRPLFKLHTYSEQQIISDPRVRIELALREAELHNTLYAKEILPKIPPLKLPRRDMESTVFKI</sequence>
<comment type="caution">
    <text evidence="3">The sequence shown here is derived from an EMBL/GenBank/DDBJ whole genome shotgun (WGS) entry which is preliminary data.</text>
</comment>
<evidence type="ECO:0000313" key="3">
    <source>
        <dbReference type="EMBL" id="KYO17975.1"/>
    </source>
</evidence>
<organism evidence="3 4">
    <name type="scientific">Alligator mississippiensis</name>
    <name type="common">American alligator</name>
    <dbReference type="NCBI Taxonomy" id="8496"/>
    <lineage>
        <taxon>Eukaryota</taxon>
        <taxon>Metazoa</taxon>
        <taxon>Chordata</taxon>
        <taxon>Craniata</taxon>
        <taxon>Vertebrata</taxon>
        <taxon>Euteleostomi</taxon>
        <taxon>Archelosauria</taxon>
        <taxon>Archosauria</taxon>
        <taxon>Crocodylia</taxon>
        <taxon>Alligatoridae</taxon>
        <taxon>Alligatorinae</taxon>
        <taxon>Alligator</taxon>
    </lineage>
</organism>
<dbReference type="eggNOG" id="ENOG502QV5F">
    <property type="taxonomic scope" value="Eukaryota"/>
</dbReference>
<feature type="coiled-coil region" evidence="2">
    <location>
        <begin position="222"/>
        <end position="256"/>
    </location>
</feature>
<dbReference type="PANTHER" id="PTHR21549:SF1">
    <property type="entry name" value="COILED-COIL DOMAIN-CONTAINING PROTEIN 148"/>
    <property type="match status" value="1"/>
</dbReference>
<evidence type="ECO:0000256" key="1">
    <source>
        <dbReference type="ARBA" id="ARBA00023054"/>
    </source>
</evidence>
<dbReference type="Proteomes" id="UP000050525">
    <property type="component" value="Unassembled WGS sequence"/>
</dbReference>
<dbReference type="AlphaFoldDB" id="A0A151M0D3"/>
<dbReference type="PANTHER" id="PTHR21549">
    <property type="entry name" value="MUTATED IN BLADDER CANCER 1"/>
    <property type="match status" value="1"/>
</dbReference>
<keyword evidence="4" id="KW-1185">Reference proteome</keyword>